<dbReference type="AlphaFoldDB" id="A0A167ZAD1"/>
<evidence type="ECO:0000313" key="3">
    <source>
        <dbReference type="EMBL" id="KZZ92392.1"/>
    </source>
</evidence>
<feature type="region of interest" description="Disordered" evidence="1">
    <location>
        <begin position="115"/>
        <end position="293"/>
    </location>
</feature>
<organism evidence="3 4">
    <name type="scientific">Ascosphaera apis ARSEF 7405</name>
    <dbReference type="NCBI Taxonomy" id="392613"/>
    <lineage>
        <taxon>Eukaryota</taxon>
        <taxon>Fungi</taxon>
        <taxon>Dikarya</taxon>
        <taxon>Ascomycota</taxon>
        <taxon>Pezizomycotina</taxon>
        <taxon>Eurotiomycetes</taxon>
        <taxon>Eurotiomycetidae</taxon>
        <taxon>Onygenales</taxon>
        <taxon>Ascosphaeraceae</taxon>
        <taxon>Ascosphaera</taxon>
    </lineage>
</organism>
<keyword evidence="2" id="KW-0812">Transmembrane</keyword>
<dbReference type="EMBL" id="AZGZ01000011">
    <property type="protein sequence ID" value="KZZ92392.1"/>
    <property type="molecule type" value="Genomic_DNA"/>
</dbReference>
<evidence type="ECO:0000256" key="2">
    <source>
        <dbReference type="SAM" id="Phobius"/>
    </source>
</evidence>
<reference evidence="3 4" key="1">
    <citation type="journal article" date="2016" name="Genome Biol. Evol.">
        <title>Divergent and convergent evolution of fungal pathogenicity.</title>
        <authorList>
            <person name="Shang Y."/>
            <person name="Xiao G."/>
            <person name="Zheng P."/>
            <person name="Cen K."/>
            <person name="Zhan S."/>
            <person name="Wang C."/>
        </authorList>
    </citation>
    <scope>NUCLEOTIDE SEQUENCE [LARGE SCALE GENOMIC DNA]</scope>
    <source>
        <strain evidence="3 4">ARSEF 7405</strain>
    </source>
</reference>
<keyword evidence="2" id="KW-0472">Membrane</keyword>
<feature type="compositionally biased region" description="Polar residues" evidence="1">
    <location>
        <begin position="263"/>
        <end position="274"/>
    </location>
</feature>
<proteinExistence type="predicted"/>
<protein>
    <submittedName>
        <fullName evidence="3">Uncharacterized protein</fullName>
    </submittedName>
</protein>
<feature type="compositionally biased region" description="Polar residues" evidence="1">
    <location>
        <begin position="192"/>
        <end position="242"/>
    </location>
</feature>
<feature type="region of interest" description="Disordered" evidence="1">
    <location>
        <begin position="402"/>
        <end position="436"/>
    </location>
</feature>
<accession>A0A167ZAD1</accession>
<dbReference type="Proteomes" id="UP000242877">
    <property type="component" value="Unassembled WGS sequence"/>
</dbReference>
<comment type="caution">
    <text evidence="3">The sequence shown here is derived from an EMBL/GenBank/DDBJ whole genome shotgun (WGS) entry which is preliminary data.</text>
</comment>
<keyword evidence="2" id="KW-1133">Transmembrane helix</keyword>
<dbReference type="OrthoDB" id="4174420at2759"/>
<feature type="compositionally biased region" description="Low complexity" evidence="1">
    <location>
        <begin position="420"/>
        <end position="436"/>
    </location>
</feature>
<dbReference type="VEuPathDB" id="FungiDB:AAP_03047"/>
<gene>
    <name evidence="3" type="ORF">AAP_03047</name>
</gene>
<name>A0A167ZAD1_9EURO</name>
<keyword evidence="4" id="KW-1185">Reference proteome</keyword>
<feature type="compositionally biased region" description="Basic residues" evidence="1">
    <location>
        <begin position="162"/>
        <end position="173"/>
    </location>
</feature>
<feature type="transmembrane region" description="Helical" evidence="2">
    <location>
        <begin position="322"/>
        <end position="345"/>
    </location>
</feature>
<feature type="compositionally biased region" description="Low complexity" evidence="1">
    <location>
        <begin position="141"/>
        <end position="152"/>
    </location>
</feature>
<sequence>MKTSSLSNAASSGGGDIIYPSLNIEDATFSPQPSAFIKQRSPEQFRDKAASFQNTKCQRCSLSDRVHLKQQEYSRDDMCTDESCKERYLGCPECDAIEIPNRVYTQDEPVPSAVYQPQYARACRSTSPSVDLEPPRPSMTSQHSRQSSQISQFPDTSPRAPRSPRNHHSHARKVSPTYHQNPQDENVYIPTSPESASTVSSINYNSRRNRATPTSNPRSVPSHTNTGSGDSWSSITGQSQKPIVSHDHHNGSHKERRSEHLSSQHSTGGSQCRGKSSGPAPAPKPNTTDVEKYEIVNGRHERTYYEDRDDENAFAVLMRIHVLAPLALFLCFYALFLSVFLAFIFPLRFCPPSDFFSSRVGFRGQVSRTLGPVYCFSMRVVYASETSSRYIRIFGDRDVESSGGNVATRRPSTMKHATASTNTSPGTISNSTSSSSQLEMTPNMIMFQDSIYELEYPSMLLLGGIIFPFLTLPFIIFAWVAACFWMFSIILSDFDDGRAFVLALRDSWVRMVRSLISLKRCT</sequence>
<evidence type="ECO:0000313" key="4">
    <source>
        <dbReference type="Proteomes" id="UP000242877"/>
    </source>
</evidence>
<feature type="compositionally biased region" description="Basic and acidic residues" evidence="1">
    <location>
        <begin position="244"/>
        <end position="262"/>
    </location>
</feature>
<feature type="transmembrane region" description="Helical" evidence="2">
    <location>
        <begin position="460"/>
        <end position="487"/>
    </location>
</feature>
<evidence type="ECO:0000256" key="1">
    <source>
        <dbReference type="SAM" id="MobiDB-lite"/>
    </source>
</evidence>